<dbReference type="AlphaFoldDB" id="A0A0D2JTQ3"/>
<proteinExistence type="predicted"/>
<dbReference type="Gene3D" id="1.10.287.2900">
    <property type="match status" value="1"/>
</dbReference>
<dbReference type="KEGG" id="mng:MNEG_5659"/>
<reference evidence="1 2" key="1">
    <citation type="journal article" date="2013" name="BMC Genomics">
        <title>Reconstruction of the lipid metabolism for the microalga Monoraphidium neglectum from its genome sequence reveals characteristics suitable for biofuel production.</title>
        <authorList>
            <person name="Bogen C."/>
            <person name="Al-Dilaimi A."/>
            <person name="Albersmeier A."/>
            <person name="Wichmann J."/>
            <person name="Grundmann M."/>
            <person name="Rupp O."/>
            <person name="Lauersen K.J."/>
            <person name="Blifernez-Klassen O."/>
            <person name="Kalinowski J."/>
            <person name="Goesmann A."/>
            <person name="Mussgnug J.H."/>
            <person name="Kruse O."/>
        </authorList>
    </citation>
    <scope>NUCLEOTIDE SEQUENCE [LARGE SCALE GENOMIC DNA]</scope>
    <source>
        <strain evidence="1 2">SAG 48.87</strain>
    </source>
</reference>
<dbReference type="GeneID" id="25738536"/>
<dbReference type="Proteomes" id="UP000054498">
    <property type="component" value="Unassembled WGS sequence"/>
</dbReference>
<dbReference type="EMBL" id="KK101079">
    <property type="protein sequence ID" value="KIZ02298.1"/>
    <property type="molecule type" value="Genomic_DNA"/>
</dbReference>
<accession>A0A0D2JTQ3</accession>
<dbReference type="RefSeq" id="XP_013901317.1">
    <property type="nucleotide sequence ID" value="XM_014045863.1"/>
</dbReference>
<organism evidence="1 2">
    <name type="scientific">Monoraphidium neglectum</name>
    <dbReference type="NCBI Taxonomy" id="145388"/>
    <lineage>
        <taxon>Eukaryota</taxon>
        <taxon>Viridiplantae</taxon>
        <taxon>Chlorophyta</taxon>
        <taxon>core chlorophytes</taxon>
        <taxon>Chlorophyceae</taxon>
        <taxon>CS clade</taxon>
        <taxon>Sphaeropleales</taxon>
        <taxon>Selenastraceae</taxon>
        <taxon>Monoraphidium</taxon>
    </lineage>
</organism>
<dbReference type="OrthoDB" id="533074at2759"/>
<name>A0A0D2JTQ3_9CHLO</name>
<evidence type="ECO:0000313" key="1">
    <source>
        <dbReference type="EMBL" id="KIZ02298.1"/>
    </source>
</evidence>
<gene>
    <name evidence="1" type="ORF">MNEG_5659</name>
</gene>
<evidence type="ECO:0000313" key="2">
    <source>
        <dbReference type="Proteomes" id="UP000054498"/>
    </source>
</evidence>
<keyword evidence="2" id="KW-1185">Reference proteome</keyword>
<sequence>MGAKVSKISAQEEARIAKKCVARRTAYYGCVAANKADPKACERLEAALVMCTASELASCKEASGEHERCFTSLMNTGRYNGRRDCTVELDALKAALKRHGAYPFPQA</sequence>
<protein>
    <submittedName>
        <fullName evidence="1">Uncharacterized protein</fullName>
    </submittedName>
</protein>